<dbReference type="KEGG" id="btrm:SAMEA390648701593"/>
<keyword evidence="1" id="KW-0732">Signal</keyword>
<feature type="chain" id="PRO_5009816725" evidence="1">
    <location>
        <begin position="29"/>
        <end position="108"/>
    </location>
</feature>
<dbReference type="AlphaFoldDB" id="A0A157RUT0"/>
<evidence type="ECO:0000313" key="3">
    <source>
        <dbReference type="Proteomes" id="UP000076825"/>
    </source>
</evidence>
<dbReference type="EMBL" id="LT546645">
    <property type="protein sequence ID" value="SAI68959.1"/>
    <property type="molecule type" value="Genomic_DNA"/>
</dbReference>
<dbReference type="PATRIC" id="fig|123899.6.peg.1574"/>
<dbReference type="Proteomes" id="UP000076825">
    <property type="component" value="Chromosome 1"/>
</dbReference>
<dbReference type="RefSeq" id="WP_033535094.1">
    <property type="nucleotide sequence ID" value="NZ_CP016340.1"/>
</dbReference>
<gene>
    <name evidence="2" type="ORF">SAMEA3906487_01593</name>
</gene>
<protein>
    <submittedName>
        <fullName evidence="2">Uncharacterized protein</fullName>
    </submittedName>
</protein>
<keyword evidence="3" id="KW-1185">Reference proteome</keyword>
<evidence type="ECO:0000256" key="1">
    <source>
        <dbReference type="SAM" id="SignalP"/>
    </source>
</evidence>
<evidence type="ECO:0000313" key="2">
    <source>
        <dbReference type="EMBL" id="SAI68959.1"/>
    </source>
</evidence>
<dbReference type="GeneID" id="56591116"/>
<proteinExistence type="predicted"/>
<sequence>MSRIHILTRTCQSGLLVLSLSLFVPSLAQSFHARWDGALAQACCDARVRAISRHGERSARPVAVPTSTAWQVPLHVGAQSWTPHTRQTVHEIRQGEQVVGLLLSAEYH</sequence>
<feature type="signal peptide" evidence="1">
    <location>
        <begin position="1"/>
        <end position="28"/>
    </location>
</feature>
<accession>A0A157RUT0</accession>
<name>A0A157RUT0_9BORD</name>
<organism evidence="2 3">
    <name type="scientific">Bordetella trematum</name>
    <dbReference type="NCBI Taxonomy" id="123899"/>
    <lineage>
        <taxon>Bacteria</taxon>
        <taxon>Pseudomonadati</taxon>
        <taxon>Pseudomonadota</taxon>
        <taxon>Betaproteobacteria</taxon>
        <taxon>Burkholderiales</taxon>
        <taxon>Alcaligenaceae</taxon>
        <taxon>Bordetella</taxon>
    </lineage>
</organism>
<reference evidence="2 3" key="1">
    <citation type="submission" date="2016-04" db="EMBL/GenBank/DDBJ databases">
        <authorList>
            <consortium name="Pathogen Informatics"/>
        </authorList>
    </citation>
    <scope>NUCLEOTIDE SEQUENCE [LARGE SCALE GENOMIC DNA]</scope>
    <source>
        <strain evidence="2 3">H044680328</strain>
    </source>
</reference>